<dbReference type="InterPro" id="IPR024932">
    <property type="entry name" value="ApbE"/>
</dbReference>
<keyword evidence="8 11" id="KW-0460">Magnesium</keyword>
<dbReference type="Gene3D" id="3.10.520.10">
    <property type="entry name" value="ApbE-like domains"/>
    <property type="match status" value="1"/>
</dbReference>
<organism evidence="12 13">
    <name type="scientific">Candidatus Nitronereus thalassa</name>
    <dbReference type="NCBI Taxonomy" id="3020898"/>
    <lineage>
        <taxon>Bacteria</taxon>
        <taxon>Pseudomonadati</taxon>
        <taxon>Nitrospirota</taxon>
        <taxon>Nitrospiria</taxon>
        <taxon>Nitrospirales</taxon>
        <taxon>Nitrospiraceae</taxon>
        <taxon>Candidatus Nitronereus</taxon>
    </lineage>
</organism>
<evidence type="ECO:0000256" key="11">
    <source>
        <dbReference type="PIRNR" id="PIRNR006268"/>
    </source>
</evidence>
<comment type="catalytic activity">
    <reaction evidence="10 11">
        <text>L-threonyl-[protein] + FAD = FMN-L-threonyl-[protein] + AMP + H(+)</text>
        <dbReference type="Rhea" id="RHEA:36847"/>
        <dbReference type="Rhea" id="RHEA-COMP:11060"/>
        <dbReference type="Rhea" id="RHEA-COMP:11061"/>
        <dbReference type="ChEBI" id="CHEBI:15378"/>
        <dbReference type="ChEBI" id="CHEBI:30013"/>
        <dbReference type="ChEBI" id="CHEBI:57692"/>
        <dbReference type="ChEBI" id="CHEBI:74257"/>
        <dbReference type="ChEBI" id="CHEBI:456215"/>
        <dbReference type="EC" id="2.7.1.180"/>
    </reaction>
</comment>
<keyword evidence="7 11" id="KW-0274">FAD</keyword>
<evidence type="ECO:0000313" key="13">
    <source>
        <dbReference type="Proteomes" id="UP001250932"/>
    </source>
</evidence>
<evidence type="ECO:0000256" key="8">
    <source>
        <dbReference type="ARBA" id="ARBA00022842"/>
    </source>
</evidence>
<comment type="cofactor">
    <cofactor evidence="1">
        <name>Mg(2+)</name>
        <dbReference type="ChEBI" id="CHEBI:18420"/>
    </cofactor>
</comment>
<dbReference type="RefSeq" id="WP_313831175.1">
    <property type="nucleotide sequence ID" value="NZ_JAQOUE010000001.1"/>
</dbReference>
<dbReference type="Proteomes" id="UP001250932">
    <property type="component" value="Unassembled WGS sequence"/>
</dbReference>
<evidence type="ECO:0000313" key="12">
    <source>
        <dbReference type="EMBL" id="MDT7040816.1"/>
    </source>
</evidence>
<accession>A0ABU3K360</accession>
<comment type="caution">
    <text evidence="12">The sequence shown here is derived from an EMBL/GenBank/DDBJ whole genome shotgun (WGS) entry which is preliminary data.</text>
</comment>
<reference evidence="12 13" key="1">
    <citation type="journal article" date="2023" name="ISME J.">
        <title>Cultivation and genomic characterization of novel and ubiquitous marine nitrite-oxidizing bacteria from the Nitrospirales.</title>
        <authorList>
            <person name="Mueller A.J."/>
            <person name="Daebeler A."/>
            <person name="Herbold C.W."/>
            <person name="Kirkegaard R.H."/>
            <person name="Daims H."/>
        </authorList>
    </citation>
    <scope>NUCLEOTIDE SEQUENCE [LARGE SCALE GENOMIC DNA]</scope>
    <source>
        <strain evidence="12 13">EB</strain>
    </source>
</reference>
<dbReference type="SUPFAM" id="SSF143631">
    <property type="entry name" value="ApbE-like"/>
    <property type="match status" value="1"/>
</dbReference>
<evidence type="ECO:0000256" key="7">
    <source>
        <dbReference type="ARBA" id="ARBA00022827"/>
    </source>
</evidence>
<evidence type="ECO:0000256" key="9">
    <source>
        <dbReference type="ARBA" id="ARBA00031306"/>
    </source>
</evidence>
<evidence type="ECO:0000256" key="5">
    <source>
        <dbReference type="ARBA" id="ARBA00022679"/>
    </source>
</evidence>
<proteinExistence type="inferred from homology"/>
<protein>
    <recommendedName>
        <fullName evidence="3 11">FAD:protein FMN transferase</fullName>
        <ecNumber evidence="2 11">2.7.1.180</ecNumber>
    </recommendedName>
    <alternativeName>
        <fullName evidence="9 11">Flavin transferase</fullName>
    </alternativeName>
</protein>
<dbReference type="EC" id="2.7.1.180" evidence="2 11"/>
<evidence type="ECO:0000256" key="2">
    <source>
        <dbReference type="ARBA" id="ARBA00011955"/>
    </source>
</evidence>
<evidence type="ECO:0000256" key="3">
    <source>
        <dbReference type="ARBA" id="ARBA00016337"/>
    </source>
</evidence>
<keyword evidence="6 11" id="KW-0479">Metal-binding</keyword>
<keyword evidence="5 11" id="KW-0808">Transferase</keyword>
<evidence type="ECO:0000256" key="4">
    <source>
        <dbReference type="ARBA" id="ARBA00022630"/>
    </source>
</evidence>
<gene>
    <name evidence="12" type="ORF">PPG34_00550</name>
</gene>
<evidence type="ECO:0000256" key="10">
    <source>
        <dbReference type="ARBA" id="ARBA00048540"/>
    </source>
</evidence>
<name>A0ABU3K360_9BACT</name>
<keyword evidence="13" id="KW-1185">Reference proteome</keyword>
<keyword evidence="4 11" id="KW-0285">Flavoprotein</keyword>
<dbReference type="PANTHER" id="PTHR30040:SF2">
    <property type="entry name" value="FAD:PROTEIN FMN TRANSFERASE"/>
    <property type="match status" value="1"/>
</dbReference>
<sequence length="305" mass="32695">MHMGTLVFLTAVAPEEKVAHAAVQAGFSEIHRLEEILSTWIPESELSQVNASAGRSAVAVSPETIEILSKSLEMDRLTDGGFNIAIGPAVEAWNVSREGRIPSQEELEALRPLMNLKNLQIDRESGNVFLRVAGMRVDIGGIGKGYAADLAARVMKQSGATAGVVAISGDIKTFGRMPDGERFVFGIQHPRQEGKLLGQLELEDEAVSTAGDYQRYFMKDGIRYHHILDPNTLQPARLSQSVTVVAKEGVLADGLDTGIFVMGPDKGLALIESLNGVEGIIVGIDGNVLISSGLKGRLRSINSKP</sequence>
<dbReference type="GO" id="GO:0016740">
    <property type="term" value="F:transferase activity"/>
    <property type="evidence" value="ECO:0007669"/>
    <property type="project" value="UniProtKB-KW"/>
</dbReference>
<dbReference type="Pfam" id="PF02424">
    <property type="entry name" value="ApbE"/>
    <property type="match status" value="1"/>
</dbReference>
<dbReference type="PANTHER" id="PTHR30040">
    <property type="entry name" value="THIAMINE BIOSYNTHESIS LIPOPROTEIN APBE"/>
    <property type="match status" value="1"/>
</dbReference>
<evidence type="ECO:0000256" key="1">
    <source>
        <dbReference type="ARBA" id="ARBA00001946"/>
    </source>
</evidence>
<dbReference type="PIRSF" id="PIRSF006268">
    <property type="entry name" value="ApbE"/>
    <property type="match status" value="1"/>
</dbReference>
<dbReference type="EMBL" id="JAQOUE010000001">
    <property type="protein sequence ID" value="MDT7040816.1"/>
    <property type="molecule type" value="Genomic_DNA"/>
</dbReference>
<evidence type="ECO:0000256" key="6">
    <source>
        <dbReference type="ARBA" id="ARBA00022723"/>
    </source>
</evidence>
<comment type="similarity">
    <text evidence="11">Belongs to the ApbE family.</text>
</comment>
<dbReference type="InterPro" id="IPR003374">
    <property type="entry name" value="ApbE-like_sf"/>
</dbReference>